<dbReference type="GO" id="GO:0008202">
    <property type="term" value="P:steroid metabolic process"/>
    <property type="evidence" value="ECO:0007669"/>
    <property type="project" value="UniProtKB-ARBA"/>
</dbReference>
<name>A0A6J6F5N5_9ZZZZ</name>
<dbReference type="AlphaFoldDB" id="A0A6J6F5N5"/>
<evidence type="ECO:0000259" key="6">
    <source>
        <dbReference type="Pfam" id="PF00890"/>
    </source>
</evidence>
<reference evidence="7" key="1">
    <citation type="submission" date="2020-05" db="EMBL/GenBank/DDBJ databases">
        <authorList>
            <person name="Chiriac C."/>
            <person name="Salcher M."/>
            <person name="Ghai R."/>
            <person name="Kavagutti S V."/>
        </authorList>
    </citation>
    <scope>NUCLEOTIDE SEQUENCE</scope>
</reference>
<dbReference type="InterPro" id="IPR050315">
    <property type="entry name" value="FAD-oxidoreductase_2"/>
</dbReference>
<evidence type="ECO:0000256" key="3">
    <source>
        <dbReference type="ARBA" id="ARBA00022827"/>
    </source>
</evidence>
<proteinExistence type="predicted"/>
<organism evidence="7">
    <name type="scientific">freshwater metagenome</name>
    <dbReference type="NCBI Taxonomy" id="449393"/>
    <lineage>
        <taxon>unclassified sequences</taxon>
        <taxon>metagenomes</taxon>
        <taxon>ecological metagenomes</taxon>
    </lineage>
</organism>
<evidence type="ECO:0000313" key="7">
    <source>
        <dbReference type="EMBL" id="CAB4582909.1"/>
    </source>
</evidence>
<comment type="cofactor">
    <cofactor evidence="1">
        <name>FAD</name>
        <dbReference type="ChEBI" id="CHEBI:57692"/>
    </cofactor>
</comment>
<protein>
    <submittedName>
        <fullName evidence="7">Unannotated protein</fullName>
    </submittedName>
</protein>
<dbReference type="InterPro" id="IPR036188">
    <property type="entry name" value="FAD/NAD-bd_sf"/>
</dbReference>
<keyword evidence="2" id="KW-0285">Flavoprotein</keyword>
<dbReference type="PANTHER" id="PTHR43400:SF10">
    <property type="entry name" value="3-OXOSTEROID 1-DEHYDROGENASE"/>
    <property type="match status" value="1"/>
</dbReference>
<gene>
    <name evidence="7" type="ORF">UFOPK1493_03206</name>
</gene>
<evidence type="ECO:0000256" key="5">
    <source>
        <dbReference type="SAM" id="MobiDB-lite"/>
    </source>
</evidence>
<dbReference type="SUPFAM" id="SSF51905">
    <property type="entry name" value="FAD/NAD(P)-binding domain"/>
    <property type="match status" value="1"/>
</dbReference>
<dbReference type="PANTHER" id="PTHR43400">
    <property type="entry name" value="FUMARATE REDUCTASE"/>
    <property type="match status" value="1"/>
</dbReference>
<keyword evidence="4" id="KW-0560">Oxidoreductase</keyword>
<feature type="compositionally biased region" description="Basic and acidic residues" evidence="5">
    <location>
        <begin position="455"/>
        <end position="468"/>
    </location>
</feature>
<sequence>MIEHAGARVVFAPADEVPWSDEVDVVVVGSGAAGWSAALAARSGGADVVVLEKLDQLGGTTAKAGGECGGTPPPGELPQRAGTWLWICNHPWLAELGHDDPRDDALRYLARLARPMRYDPASPTLGLPHDEYALLEAFYDHGRRVVGELDALGAPRLRPLAETWDYWADLPENRTPRGRALYSPLPDGREATGAEIVSAMSSAAVSLGVAVRTASPVHGLVVDPDTGAVVGVQCGATAATASLVRARGGVVFATGGFTHDPQLRGAHLPAPITGGLAARGSTGDLVHLASALGARLANMSEAWLTPMVLDHGAEPASGAFRLPGDSMVLVDRFGRRAVNEKVTYNEMTRAFLRWDESLGEYPHRVLVMLFDRSVGERCRAMPGDAPIDEGGGNPLARPGGTDHHEIAADSLADLAMKIDERLARHHDRFPGLRLAPDWAGRTHETLLRFDDAARTGVDPDFHRGETRTQRARSGPPRSAEFPNPTMHPFDHEGPWRAVLLVAGTLDTKGGPMIDPQARIVRPDGTPITGLYGAGNCIASPAGQAYWGGGTTLGLAVTFGWLAGEHAASRST</sequence>
<feature type="domain" description="FAD-dependent oxidoreductase 2 FAD-binding" evidence="6">
    <location>
        <begin position="24"/>
        <end position="552"/>
    </location>
</feature>
<evidence type="ECO:0000256" key="2">
    <source>
        <dbReference type="ARBA" id="ARBA00022630"/>
    </source>
</evidence>
<evidence type="ECO:0000256" key="4">
    <source>
        <dbReference type="ARBA" id="ARBA00023002"/>
    </source>
</evidence>
<dbReference type="InterPro" id="IPR027477">
    <property type="entry name" value="Succ_DH/fumarate_Rdtase_cat_sf"/>
</dbReference>
<dbReference type="InterPro" id="IPR003953">
    <property type="entry name" value="FAD-dep_OxRdtase_2_FAD-bd"/>
</dbReference>
<dbReference type="EMBL" id="CAEZSR010000165">
    <property type="protein sequence ID" value="CAB4582909.1"/>
    <property type="molecule type" value="Genomic_DNA"/>
</dbReference>
<feature type="region of interest" description="Disordered" evidence="5">
    <location>
        <begin position="455"/>
        <end position="482"/>
    </location>
</feature>
<accession>A0A6J6F5N5</accession>
<evidence type="ECO:0000256" key="1">
    <source>
        <dbReference type="ARBA" id="ARBA00001974"/>
    </source>
</evidence>
<dbReference type="Gene3D" id="3.50.50.60">
    <property type="entry name" value="FAD/NAD(P)-binding domain"/>
    <property type="match status" value="1"/>
</dbReference>
<dbReference type="GO" id="GO:0016491">
    <property type="term" value="F:oxidoreductase activity"/>
    <property type="evidence" value="ECO:0007669"/>
    <property type="project" value="UniProtKB-KW"/>
</dbReference>
<dbReference type="Gene3D" id="3.90.700.10">
    <property type="entry name" value="Succinate dehydrogenase/fumarate reductase flavoprotein, catalytic domain"/>
    <property type="match status" value="1"/>
</dbReference>
<dbReference type="SUPFAM" id="SSF56425">
    <property type="entry name" value="Succinate dehydrogenase/fumarate reductase flavoprotein, catalytic domain"/>
    <property type="match status" value="1"/>
</dbReference>
<dbReference type="Pfam" id="PF00890">
    <property type="entry name" value="FAD_binding_2"/>
    <property type="match status" value="1"/>
</dbReference>
<keyword evidence="3" id="KW-0274">FAD</keyword>